<dbReference type="Gramene" id="PNT78195">
    <property type="protein sequence ID" value="PNT78195"/>
    <property type="gene ID" value="BRADI_1g75127v3"/>
</dbReference>
<dbReference type="Gene3D" id="3.30.160.60">
    <property type="entry name" value="Classic Zinc Finger"/>
    <property type="match status" value="1"/>
</dbReference>
<feature type="region of interest" description="Disordered" evidence="6">
    <location>
        <begin position="428"/>
        <end position="508"/>
    </location>
</feature>
<evidence type="ECO:0000259" key="7">
    <source>
        <dbReference type="PROSITE" id="PS50157"/>
    </source>
</evidence>
<name>A0A0Q3SF01_BRADI</name>
<evidence type="ECO:0000256" key="4">
    <source>
        <dbReference type="ARBA" id="ARBA00022833"/>
    </source>
</evidence>
<reference evidence="8" key="2">
    <citation type="submission" date="2017-06" db="EMBL/GenBank/DDBJ databases">
        <title>WGS assembly of Brachypodium distachyon.</title>
        <authorList>
            <consortium name="The International Brachypodium Initiative"/>
            <person name="Lucas S."/>
            <person name="Harmon-Smith M."/>
            <person name="Lail K."/>
            <person name="Tice H."/>
            <person name="Grimwood J."/>
            <person name="Bruce D."/>
            <person name="Barry K."/>
            <person name="Shu S."/>
            <person name="Lindquist E."/>
            <person name="Wang M."/>
            <person name="Pitluck S."/>
            <person name="Vogel J.P."/>
            <person name="Garvin D.F."/>
            <person name="Mockler T.C."/>
            <person name="Schmutz J."/>
            <person name="Rokhsar D."/>
            <person name="Bevan M.W."/>
        </authorList>
    </citation>
    <scope>NUCLEOTIDE SEQUENCE</scope>
    <source>
        <strain evidence="8">Bd21</strain>
    </source>
</reference>
<dbReference type="EMBL" id="CM000880">
    <property type="protein sequence ID" value="PNT78194.1"/>
    <property type="molecule type" value="Genomic_DNA"/>
</dbReference>
<dbReference type="SMART" id="SM00355">
    <property type="entry name" value="ZnF_C2H2"/>
    <property type="match status" value="4"/>
</dbReference>
<dbReference type="GO" id="GO:0045944">
    <property type="term" value="P:positive regulation of transcription by RNA polymerase II"/>
    <property type="evidence" value="ECO:0007669"/>
    <property type="project" value="UniProtKB-ARBA"/>
</dbReference>
<dbReference type="PANTHER" id="PTHR19818">
    <property type="entry name" value="ZINC FINGER PROTEIN ZIC AND GLI"/>
    <property type="match status" value="1"/>
</dbReference>
<keyword evidence="3 5" id="KW-0863">Zinc-finger</keyword>
<dbReference type="OrthoDB" id="9547406at2759"/>
<keyword evidence="10" id="KW-1185">Reference proteome</keyword>
<reference evidence="9" key="3">
    <citation type="submission" date="2018-08" db="UniProtKB">
        <authorList>
            <consortium name="EnsemblPlants"/>
        </authorList>
    </citation>
    <scope>IDENTIFICATION</scope>
    <source>
        <strain evidence="9">cv. Bd21</strain>
    </source>
</reference>
<sequence length="749" mass="80478">MRIRRYAARLLASSNPASAAASSPPPQPAAPWFHAAADDCAICERTRCSDSEGAPDGVKHKGHIARLTPEGELKSDERIGVPRSPPVPPEEIIPAHECKVDDERSASKHDATLEEVEIGASSVSSTPVPPEEIIPAHGCKIDDERSVGKHDAALEVEIGASGVSSPRVPPEEIIPTHECKIDDERSASKDGVALEFEMGASGASRAAARPDDMGKTMLVNEAVTEPADTGGAFIVNEDTDEQEVGGTTSPVNASVTEQEVTGGASLVSDSFSEPEVIRGVSFANEATTKQEVSEIVSLVSEAITEPAAIVTASEVIRGAPLDGKGDAEPDLKMRASLVNESACKMDVKRVSSLVFEAVTHAALPESVSLVSEVVTEPGVNGAAFHDNEVSVEPEVAGGPSLVDESTEQAVTGKTCAVKEVAAEPDVVGGASACRGDGNADLNEQQPPDYDPDISSVQGESAGEGVASEVQPSRDHEADTIRSVNTRNSEPVGDKSPTGEEVAPHDDTPSVSCVSDILARSVGKSGRTDIICYARRRGKRKLNIVEIKRKQIKMDDGAIYDQKAALDRIAPRLSKMPTAGSAEIKLADIKRELIDNSASSKGKQRKMRPFECDVEYCRMTFKNKAELSLHKKNMCTLKSCGRQFRAHKYLKRHQKIHDCDTPYKCPWEGCSMAFKWTWALAEHFQVHTGDKPYKCKTPGCGRIYKFVSDFTRHRMRCKPQRCVDDEHRVSKGYVGLEVARGASVVNGDTR</sequence>
<feature type="domain" description="C2H2-type" evidence="7">
    <location>
        <begin position="662"/>
        <end position="691"/>
    </location>
</feature>
<dbReference type="InterPro" id="IPR013087">
    <property type="entry name" value="Znf_C2H2_type"/>
</dbReference>
<dbReference type="ExpressionAtlas" id="A0A0Q3SF01">
    <property type="expression patterns" value="baseline"/>
</dbReference>
<dbReference type="GO" id="GO:0003700">
    <property type="term" value="F:DNA-binding transcription factor activity"/>
    <property type="evidence" value="ECO:0000318"/>
    <property type="project" value="GO_Central"/>
</dbReference>
<evidence type="ECO:0000256" key="6">
    <source>
        <dbReference type="SAM" id="MobiDB-lite"/>
    </source>
</evidence>
<evidence type="ECO:0000313" key="9">
    <source>
        <dbReference type="EnsemblPlants" id="KQK23642"/>
    </source>
</evidence>
<keyword evidence="2" id="KW-0677">Repeat</keyword>
<dbReference type="FunCoup" id="A0A0Q3SF01">
    <property type="interactions" value="702"/>
</dbReference>
<dbReference type="Gramene" id="PNT78194">
    <property type="protein sequence ID" value="PNT78194"/>
    <property type="gene ID" value="BRADI_1g75127v3"/>
</dbReference>
<dbReference type="InterPro" id="IPR050329">
    <property type="entry name" value="GLI_C2H2-zinc-finger"/>
</dbReference>
<dbReference type="GO" id="GO:0000981">
    <property type="term" value="F:DNA-binding transcription factor activity, RNA polymerase II-specific"/>
    <property type="evidence" value="ECO:0007669"/>
    <property type="project" value="UniProtKB-ARBA"/>
</dbReference>
<dbReference type="Gramene" id="KQK23642">
    <property type="protein sequence ID" value="KQK23642"/>
    <property type="gene ID" value="BRADI_1g75127v3"/>
</dbReference>
<feature type="domain" description="C2H2-type" evidence="7">
    <location>
        <begin position="632"/>
        <end position="661"/>
    </location>
</feature>
<evidence type="ECO:0000256" key="3">
    <source>
        <dbReference type="ARBA" id="ARBA00022771"/>
    </source>
</evidence>
<feature type="compositionally biased region" description="Basic and acidic residues" evidence="6">
    <location>
        <begin position="69"/>
        <end position="80"/>
    </location>
</feature>
<dbReference type="EMBL" id="CM000880">
    <property type="protein sequence ID" value="PNT78192.1"/>
    <property type="molecule type" value="Genomic_DNA"/>
</dbReference>
<dbReference type="PROSITE" id="PS50157">
    <property type="entry name" value="ZINC_FINGER_C2H2_2"/>
    <property type="match status" value="2"/>
</dbReference>
<keyword evidence="1" id="KW-0479">Metal-binding</keyword>
<dbReference type="Gramene" id="PNT78191">
    <property type="protein sequence ID" value="PNT78191"/>
    <property type="gene ID" value="BRADI_1g75127v3"/>
</dbReference>
<proteinExistence type="predicted"/>
<protein>
    <recommendedName>
        <fullName evidence="7">C2H2-type domain-containing protein</fullName>
    </recommendedName>
</protein>
<dbReference type="Proteomes" id="UP000008810">
    <property type="component" value="Chromosome 1"/>
</dbReference>
<dbReference type="EnsemblPlants" id="PNT78195">
    <property type="protein sequence ID" value="PNT78195"/>
    <property type="gene ID" value="BRADI_1g75127v3"/>
</dbReference>
<dbReference type="GO" id="GO:0008270">
    <property type="term" value="F:zinc ion binding"/>
    <property type="evidence" value="ECO:0007669"/>
    <property type="project" value="UniProtKB-KW"/>
</dbReference>
<dbReference type="EMBL" id="CM000880">
    <property type="protein sequence ID" value="PNT78195.1"/>
    <property type="molecule type" value="Genomic_DNA"/>
</dbReference>
<dbReference type="PANTHER" id="PTHR19818:SF139">
    <property type="entry name" value="PAIR-RULE PROTEIN ODD-PAIRED"/>
    <property type="match status" value="1"/>
</dbReference>
<dbReference type="GO" id="GO:0005634">
    <property type="term" value="C:nucleus"/>
    <property type="evidence" value="ECO:0007669"/>
    <property type="project" value="UniProtKB-ARBA"/>
</dbReference>
<evidence type="ECO:0000256" key="2">
    <source>
        <dbReference type="ARBA" id="ARBA00022737"/>
    </source>
</evidence>
<dbReference type="EnsemblPlants" id="PNT78194">
    <property type="protein sequence ID" value="PNT78194"/>
    <property type="gene ID" value="BRADI_1g75127v3"/>
</dbReference>
<evidence type="ECO:0000256" key="1">
    <source>
        <dbReference type="ARBA" id="ARBA00022723"/>
    </source>
</evidence>
<dbReference type="EnsemblPlants" id="KQK23642">
    <property type="protein sequence ID" value="KQK23642"/>
    <property type="gene ID" value="BRADI_1g75127v3"/>
</dbReference>
<dbReference type="EnsemblPlants" id="PNT78191">
    <property type="protein sequence ID" value="PNT78191"/>
    <property type="gene ID" value="BRADI_1g75127v3"/>
</dbReference>
<dbReference type="SUPFAM" id="SSF57667">
    <property type="entry name" value="beta-beta-alpha zinc fingers"/>
    <property type="match status" value="2"/>
</dbReference>
<dbReference type="STRING" id="15368.A0A0Q3SF01"/>
<evidence type="ECO:0000313" key="8">
    <source>
        <dbReference type="EMBL" id="KQK23642.1"/>
    </source>
</evidence>
<dbReference type="PROSITE" id="PS00028">
    <property type="entry name" value="ZINC_FINGER_C2H2_1"/>
    <property type="match status" value="2"/>
</dbReference>
<dbReference type="EMBL" id="CM000880">
    <property type="protein sequence ID" value="KQK23642.1"/>
    <property type="molecule type" value="Genomic_DNA"/>
</dbReference>
<evidence type="ECO:0000256" key="5">
    <source>
        <dbReference type="PROSITE-ProRule" id="PRU00042"/>
    </source>
</evidence>
<keyword evidence="4" id="KW-0862">Zinc</keyword>
<dbReference type="GO" id="GO:0000978">
    <property type="term" value="F:RNA polymerase II cis-regulatory region sequence-specific DNA binding"/>
    <property type="evidence" value="ECO:0000318"/>
    <property type="project" value="GO_Central"/>
</dbReference>
<dbReference type="InterPro" id="IPR036236">
    <property type="entry name" value="Znf_C2H2_sf"/>
</dbReference>
<dbReference type="AlphaFoldDB" id="A0A0Q3SF01"/>
<evidence type="ECO:0000313" key="10">
    <source>
        <dbReference type="Proteomes" id="UP000008810"/>
    </source>
</evidence>
<dbReference type="EnsemblPlants" id="PNT78192">
    <property type="protein sequence ID" value="PNT78192"/>
    <property type="gene ID" value="BRADI_1g75127v3"/>
</dbReference>
<dbReference type="EMBL" id="CM000880">
    <property type="protein sequence ID" value="PNT78191.1"/>
    <property type="molecule type" value="Genomic_DNA"/>
</dbReference>
<dbReference type="GO" id="GO:0006357">
    <property type="term" value="P:regulation of transcription by RNA polymerase II"/>
    <property type="evidence" value="ECO:0000318"/>
    <property type="project" value="GO_Central"/>
</dbReference>
<gene>
    <name evidence="9" type="primary">LOC100837146</name>
    <name evidence="8" type="ORF">BRADI_1g75127v3</name>
</gene>
<feature type="region of interest" description="Disordered" evidence="6">
    <location>
        <begin position="48"/>
        <end position="94"/>
    </location>
</feature>
<reference evidence="8 9" key="1">
    <citation type="journal article" date="2010" name="Nature">
        <title>Genome sequencing and analysis of the model grass Brachypodium distachyon.</title>
        <authorList>
            <consortium name="International Brachypodium Initiative"/>
        </authorList>
    </citation>
    <scope>NUCLEOTIDE SEQUENCE [LARGE SCALE GENOMIC DNA]</scope>
    <source>
        <strain evidence="8 9">Bd21</strain>
    </source>
</reference>
<accession>A0A0Q3SF01</accession>
<organism evidence="8">
    <name type="scientific">Brachypodium distachyon</name>
    <name type="common">Purple false brome</name>
    <name type="synonym">Trachynia distachya</name>
    <dbReference type="NCBI Taxonomy" id="15368"/>
    <lineage>
        <taxon>Eukaryota</taxon>
        <taxon>Viridiplantae</taxon>
        <taxon>Streptophyta</taxon>
        <taxon>Embryophyta</taxon>
        <taxon>Tracheophyta</taxon>
        <taxon>Spermatophyta</taxon>
        <taxon>Magnoliopsida</taxon>
        <taxon>Liliopsida</taxon>
        <taxon>Poales</taxon>
        <taxon>Poaceae</taxon>
        <taxon>BOP clade</taxon>
        <taxon>Pooideae</taxon>
        <taxon>Stipodae</taxon>
        <taxon>Brachypodieae</taxon>
        <taxon>Brachypodium</taxon>
    </lineage>
</organism>
<dbReference type="Gramene" id="PNT78192">
    <property type="protein sequence ID" value="PNT78192"/>
    <property type="gene ID" value="BRADI_1g75127v3"/>
</dbReference>